<organism evidence="1 2">
    <name type="scientific">Bacillus licheniformis</name>
    <dbReference type="NCBI Taxonomy" id="1402"/>
    <lineage>
        <taxon>Bacteria</taxon>
        <taxon>Bacillati</taxon>
        <taxon>Bacillota</taxon>
        <taxon>Bacilli</taxon>
        <taxon>Bacillales</taxon>
        <taxon>Bacillaceae</taxon>
        <taxon>Bacillus</taxon>
    </lineage>
</organism>
<sequence length="60" mass="6886">MRFKNALDIQVTKLLLPYMGMSPKNLKMKQSIILINLILKTSVSITEKKVCQQFANNSLF</sequence>
<name>A0A8B5YFC1_BACLI</name>
<accession>A0A8B5YFC1</accession>
<comment type="caution">
    <text evidence="1">The sequence shown here is derived from an EMBL/GenBank/DDBJ whole genome shotgun (WGS) entry which is preliminary data.</text>
</comment>
<dbReference type="Proteomes" id="UP000435910">
    <property type="component" value="Unassembled WGS sequence"/>
</dbReference>
<proteinExistence type="predicted"/>
<dbReference type="AlphaFoldDB" id="A0A8B5YFC1"/>
<gene>
    <name evidence="1" type="ORF">CHCC16736_0686</name>
</gene>
<protein>
    <submittedName>
        <fullName evidence="1">Uncharacterized protein</fullName>
    </submittedName>
</protein>
<dbReference type="EMBL" id="NILC01000010">
    <property type="protein sequence ID" value="TWL31518.1"/>
    <property type="molecule type" value="Genomic_DNA"/>
</dbReference>
<evidence type="ECO:0000313" key="1">
    <source>
        <dbReference type="EMBL" id="TWL31518.1"/>
    </source>
</evidence>
<reference evidence="1 2" key="1">
    <citation type="submission" date="2019-06" db="EMBL/GenBank/DDBJ databases">
        <title>Genome sequence analysis of &gt;100 Bacillus licheniformis strains suggests intrinsic resistance to this species.</title>
        <authorList>
            <person name="Wels M."/>
            <person name="Siezen R.J."/>
            <person name="Johansen E."/>
            <person name="Stuer-Lauridsen B."/>
            <person name="Bjerre K."/>
            <person name="Nielsen B.K.K."/>
        </authorList>
    </citation>
    <scope>NUCLEOTIDE SEQUENCE [LARGE SCALE GENOMIC DNA]</scope>
    <source>
        <strain evidence="1 2">BAC-16736</strain>
    </source>
</reference>
<evidence type="ECO:0000313" key="2">
    <source>
        <dbReference type="Proteomes" id="UP000435910"/>
    </source>
</evidence>